<organism evidence="4 6">
    <name type="scientific">Dracunculus medinensis</name>
    <name type="common">Guinea worm</name>
    <dbReference type="NCBI Taxonomy" id="318479"/>
    <lineage>
        <taxon>Eukaryota</taxon>
        <taxon>Metazoa</taxon>
        <taxon>Ecdysozoa</taxon>
        <taxon>Nematoda</taxon>
        <taxon>Chromadorea</taxon>
        <taxon>Rhabditida</taxon>
        <taxon>Spirurina</taxon>
        <taxon>Dracunculoidea</taxon>
        <taxon>Dracunculidae</taxon>
        <taxon>Dracunculus</taxon>
    </lineage>
</organism>
<protein>
    <submittedName>
        <fullName evidence="6">Protein kinase domain-containing protein</fullName>
    </submittedName>
</protein>
<evidence type="ECO:0000313" key="4">
    <source>
        <dbReference type="Proteomes" id="UP000038040"/>
    </source>
</evidence>
<dbReference type="Pfam" id="PF00069">
    <property type="entry name" value="Pkinase"/>
    <property type="match status" value="1"/>
</dbReference>
<feature type="compositionally biased region" description="Polar residues" evidence="1">
    <location>
        <begin position="1"/>
        <end position="14"/>
    </location>
</feature>
<dbReference type="SMART" id="SM00220">
    <property type="entry name" value="S_TKc"/>
    <property type="match status" value="1"/>
</dbReference>
<accession>A0A0N4U4A3</accession>
<sequence length="347" mass="40135">MSMDADSQFNNSREGSCDKNQYDVENKLPDTNCLIKGRQFSFAVGRQIARGRMGAVYEVLRRSDGRCFAAKLEVCDAHFHGINMDYTILSQATKANCKHITKLIDRGKIEGHFKFIVMSLLGDNLHKLRLTFVERHFSLSTALRLGIQTLAALNELHTLGFVHRDVKASNYALNGDRGPIVVYLIDFGLCRAYRNSEKEIKPARDKAQFRQVIWIYINDLYVEKNSKLGTTRYASVNAHNEMDLSPRDDLESWFYMLIEMICGFLPWSDLHKNERSEVKKMKEESRTHDGIQVLLKGCPKTEFRRILQYIDGLVYHSQPDYNFLTQLLQLAMKNNGLKMDDPYDWQE</sequence>
<feature type="region of interest" description="Disordered" evidence="1">
    <location>
        <begin position="1"/>
        <end position="23"/>
    </location>
</feature>
<reference evidence="3 5" key="2">
    <citation type="submission" date="2018-11" db="EMBL/GenBank/DDBJ databases">
        <authorList>
            <consortium name="Pathogen Informatics"/>
        </authorList>
    </citation>
    <scope>NUCLEOTIDE SEQUENCE [LARGE SCALE GENOMIC DNA]</scope>
</reference>
<dbReference type="GO" id="GO:0004672">
    <property type="term" value="F:protein kinase activity"/>
    <property type="evidence" value="ECO:0007669"/>
    <property type="project" value="InterPro"/>
</dbReference>
<evidence type="ECO:0000313" key="6">
    <source>
        <dbReference type="WBParaSite" id="DME_0000160001-mRNA-1"/>
    </source>
</evidence>
<dbReference type="Proteomes" id="UP000274756">
    <property type="component" value="Unassembled WGS sequence"/>
</dbReference>
<proteinExistence type="predicted"/>
<dbReference type="InterPro" id="IPR000719">
    <property type="entry name" value="Prot_kinase_dom"/>
</dbReference>
<keyword evidence="5" id="KW-1185">Reference proteome</keyword>
<name>A0A0N4U4A3_DRAME</name>
<dbReference type="OrthoDB" id="2687620at2759"/>
<dbReference type="InterPro" id="IPR011009">
    <property type="entry name" value="Kinase-like_dom_sf"/>
</dbReference>
<dbReference type="InterPro" id="IPR050235">
    <property type="entry name" value="CK1_Ser-Thr_kinase"/>
</dbReference>
<evidence type="ECO:0000313" key="3">
    <source>
        <dbReference type="EMBL" id="VDN55987.1"/>
    </source>
</evidence>
<gene>
    <name evidence="3" type="ORF">DME_LOCUS5960</name>
</gene>
<dbReference type="PROSITE" id="PS50011">
    <property type="entry name" value="PROTEIN_KINASE_DOM"/>
    <property type="match status" value="1"/>
</dbReference>
<evidence type="ECO:0000313" key="5">
    <source>
        <dbReference type="Proteomes" id="UP000274756"/>
    </source>
</evidence>
<evidence type="ECO:0000259" key="2">
    <source>
        <dbReference type="PROSITE" id="PS50011"/>
    </source>
</evidence>
<dbReference type="Gene3D" id="1.10.510.10">
    <property type="entry name" value="Transferase(Phosphotransferase) domain 1"/>
    <property type="match status" value="1"/>
</dbReference>
<dbReference type="PANTHER" id="PTHR11909">
    <property type="entry name" value="CASEIN KINASE-RELATED"/>
    <property type="match status" value="1"/>
</dbReference>
<dbReference type="SUPFAM" id="SSF56112">
    <property type="entry name" value="Protein kinase-like (PK-like)"/>
    <property type="match status" value="1"/>
</dbReference>
<dbReference type="AlphaFoldDB" id="A0A0N4U4A3"/>
<dbReference type="GO" id="GO:0005524">
    <property type="term" value="F:ATP binding"/>
    <property type="evidence" value="ECO:0007669"/>
    <property type="project" value="InterPro"/>
</dbReference>
<dbReference type="Proteomes" id="UP000038040">
    <property type="component" value="Unplaced"/>
</dbReference>
<feature type="domain" description="Protein kinase" evidence="2">
    <location>
        <begin position="42"/>
        <end position="347"/>
    </location>
</feature>
<dbReference type="STRING" id="318479.A0A0N4U4A3"/>
<dbReference type="WBParaSite" id="DME_0000160001-mRNA-1">
    <property type="protein sequence ID" value="DME_0000160001-mRNA-1"/>
    <property type="gene ID" value="DME_0000160001"/>
</dbReference>
<evidence type="ECO:0000256" key="1">
    <source>
        <dbReference type="SAM" id="MobiDB-lite"/>
    </source>
</evidence>
<reference evidence="6" key="1">
    <citation type="submission" date="2017-02" db="UniProtKB">
        <authorList>
            <consortium name="WormBaseParasite"/>
        </authorList>
    </citation>
    <scope>IDENTIFICATION</scope>
</reference>
<dbReference type="EMBL" id="UYYG01001154">
    <property type="protein sequence ID" value="VDN55987.1"/>
    <property type="molecule type" value="Genomic_DNA"/>
</dbReference>